<evidence type="ECO:0000256" key="1">
    <source>
        <dbReference type="SAM" id="MobiDB-lite"/>
    </source>
</evidence>
<evidence type="ECO:0000313" key="3">
    <source>
        <dbReference type="Proteomes" id="UP001281761"/>
    </source>
</evidence>
<comment type="caution">
    <text evidence="2">The sequence shown here is derived from an EMBL/GenBank/DDBJ whole genome shotgun (WGS) entry which is preliminary data.</text>
</comment>
<keyword evidence="3" id="KW-1185">Reference proteome</keyword>
<feature type="compositionally biased region" description="Basic and acidic residues" evidence="1">
    <location>
        <begin position="85"/>
        <end position="95"/>
    </location>
</feature>
<sequence>MGGQNRNFVCHPHHQSCPWRLKTTICLSCFVMVSFPTGRNDPTRTVQPNPISPRTHRRHPTQSPRDYHPACVPHGPSQPRPCAGDSDRPCPDRIHLRPRIV</sequence>
<gene>
    <name evidence="2" type="ORF">BLNAU_12736</name>
</gene>
<reference evidence="2 3" key="1">
    <citation type="journal article" date="2022" name="bioRxiv">
        <title>Genomics of Preaxostyla Flagellates Illuminates Evolutionary Transitions and the Path Towards Mitochondrial Loss.</title>
        <authorList>
            <person name="Novak L.V.F."/>
            <person name="Treitli S.C."/>
            <person name="Pyrih J."/>
            <person name="Halakuc P."/>
            <person name="Pipaliya S.V."/>
            <person name="Vacek V."/>
            <person name="Brzon O."/>
            <person name="Soukal P."/>
            <person name="Eme L."/>
            <person name="Dacks J.B."/>
            <person name="Karnkowska A."/>
            <person name="Elias M."/>
            <person name="Hampl V."/>
        </authorList>
    </citation>
    <scope>NUCLEOTIDE SEQUENCE [LARGE SCALE GENOMIC DNA]</scope>
    <source>
        <strain evidence="2">NAU3</strain>
        <tissue evidence="2">Gut</tissue>
    </source>
</reference>
<evidence type="ECO:0000313" key="2">
    <source>
        <dbReference type="EMBL" id="KAK2952326.1"/>
    </source>
</evidence>
<name>A0ABQ9XIS2_9EUKA</name>
<protein>
    <submittedName>
        <fullName evidence="2">Uncharacterized protein</fullName>
    </submittedName>
</protein>
<feature type="region of interest" description="Disordered" evidence="1">
    <location>
        <begin position="38"/>
        <end position="101"/>
    </location>
</feature>
<proteinExistence type="predicted"/>
<dbReference type="Proteomes" id="UP001281761">
    <property type="component" value="Unassembled WGS sequence"/>
</dbReference>
<accession>A0ABQ9XIS2</accession>
<organism evidence="2 3">
    <name type="scientific">Blattamonas nauphoetae</name>
    <dbReference type="NCBI Taxonomy" id="2049346"/>
    <lineage>
        <taxon>Eukaryota</taxon>
        <taxon>Metamonada</taxon>
        <taxon>Preaxostyla</taxon>
        <taxon>Oxymonadida</taxon>
        <taxon>Blattamonas</taxon>
    </lineage>
</organism>
<dbReference type="EMBL" id="JARBJD010000105">
    <property type="protein sequence ID" value="KAK2952326.1"/>
    <property type="molecule type" value="Genomic_DNA"/>
</dbReference>